<comment type="caution">
    <text evidence="1">The sequence shown here is derived from an EMBL/GenBank/DDBJ whole genome shotgun (WGS) entry which is preliminary data.</text>
</comment>
<sequence>MVDFLMAVEKKRKNHSWRHKRMKIRKCAGAEEYIDWKRYWNG</sequence>
<dbReference type="AlphaFoldDB" id="A0A0F9SJC9"/>
<dbReference type="EMBL" id="LAZR01002488">
    <property type="protein sequence ID" value="KKN29448.1"/>
    <property type="molecule type" value="Genomic_DNA"/>
</dbReference>
<accession>A0A0F9SJC9</accession>
<evidence type="ECO:0000313" key="1">
    <source>
        <dbReference type="EMBL" id="KKN29448.1"/>
    </source>
</evidence>
<name>A0A0F9SJC9_9ZZZZ</name>
<protein>
    <submittedName>
        <fullName evidence="1">Uncharacterized protein</fullName>
    </submittedName>
</protein>
<reference evidence="1" key="1">
    <citation type="journal article" date="2015" name="Nature">
        <title>Complex archaea that bridge the gap between prokaryotes and eukaryotes.</title>
        <authorList>
            <person name="Spang A."/>
            <person name="Saw J.H."/>
            <person name="Jorgensen S.L."/>
            <person name="Zaremba-Niedzwiedzka K."/>
            <person name="Martijn J."/>
            <person name="Lind A.E."/>
            <person name="van Eijk R."/>
            <person name="Schleper C."/>
            <person name="Guy L."/>
            <person name="Ettema T.J."/>
        </authorList>
    </citation>
    <scope>NUCLEOTIDE SEQUENCE</scope>
</reference>
<proteinExistence type="predicted"/>
<organism evidence="1">
    <name type="scientific">marine sediment metagenome</name>
    <dbReference type="NCBI Taxonomy" id="412755"/>
    <lineage>
        <taxon>unclassified sequences</taxon>
        <taxon>metagenomes</taxon>
        <taxon>ecological metagenomes</taxon>
    </lineage>
</organism>
<gene>
    <name evidence="1" type="ORF">LCGC14_0844130</name>
</gene>